<name>A0ABM3R8X9_SPIOL</name>
<feature type="domain" description="Reverse transcriptase zinc-binding" evidence="1">
    <location>
        <begin position="1"/>
        <end position="47"/>
    </location>
</feature>
<sequence length="126" mass="14332">MWLATLDKLKTRTRLHRLEITIDCVCPICGAHPETGDHLYFGCKYSVDCGTAVMKWIGFSHCKTGSNALFRWLQRTAPSAFRRGVTYPSVATIVYHVWKSINYGIRQMQVPTIQKTVKDIQGVLDI</sequence>
<evidence type="ECO:0000313" key="3">
    <source>
        <dbReference type="RefSeq" id="XP_056692076.1"/>
    </source>
</evidence>
<evidence type="ECO:0000259" key="1">
    <source>
        <dbReference type="Pfam" id="PF13966"/>
    </source>
</evidence>
<organism evidence="2 3">
    <name type="scientific">Spinacia oleracea</name>
    <name type="common">Spinach</name>
    <dbReference type="NCBI Taxonomy" id="3562"/>
    <lineage>
        <taxon>Eukaryota</taxon>
        <taxon>Viridiplantae</taxon>
        <taxon>Streptophyta</taxon>
        <taxon>Embryophyta</taxon>
        <taxon>Tracheophyta</taxon>
        <taxon>Spermatophyta</taxon>
        <taxon>Magnoliopsida</taxon>
        <taxon>eudicotyledons</taxon>
        <taxon>Gunneridae</taxon>
        <taxon>Pentapetalae</taxon>
        <taxon>Caryophyllales</taxon>
        <taxon>Chenopodiaceae</taxon>
        <taxon>Chenopodioideae</taxon>
        <taxon>Anserineae</taxon>
        <taxon>Spinacia</taxon>
    </lineage>
</organism>
<accession>A0ABM3R8X9</accession>
<evidence type="ECO:0000313" key="2">
    <source>
        <dbReference type="Proteomes" id="UP000813463"/>
    </source>
</evidence>
<dbReference type="GeneID" id="130467555"/>
<reference evidence="2" key="1">
    <citation type="journal article" date="2021" name="Nat. Commun.">
        <title>Genomic analyses provide insights into spinach domestication and the genetic basis of agronomic traits.</title>
        <authorList>
            <person name="Cai X."/>
            <person name="Sun X."/>
            <person name="Xu C."/>
            <person name="Sun H."/>
            <person name="Wang X."/>
            <person name="Ge C."/>
            <person name="Zhang Z."/>
            <person name="Wang Q."/>
            <person name="Fei Z."/>
            <person name="Jiao C."/>
            <person name="Wang Q."/>
        </authorList>
    </citation>
    <scope>NUCLEOTIDE SEQUENCE [LARGE SCALE GENOMIC DNA]</scope>
    <source>
        <strain evidence="2">cv. Varoflay</strain>
    </source>
</reference>
<dbReference type="Proteomes" id="UP000813463">
    <property type="component" value="Chromosome 2"/>
</dbReference>
<dbReference type="InterPro" id="IPR026960">
    <property type="entry name" value="RVT-Znf"/>
</dbReference>
<proteinExistence type="predicted"/>
<reference evidence="3" key="2">
    <citation type="submission" date="2025-08" db="UniProtKB">
        <authorList>
            <consortium name="RefSeq"/>
        </authorList>
    </citation>
    <scope>IDENTIFICATION</scope>
    <source>
        <tissue evidence="3">Leaf</tissue>
    </source>
</reference>
<keyword evidence="2" id="KW-1185">Reference proteome</keyword>
<dbReference type="RefSeq" id="XP_056692076.1">
    <property type="nucleotide sequence ID" value="XM_056836098.1"/>
</dbReference>
<protein>
    <recommendedName>
        <fullName evidence="1">Reverse transcriptase zinc-binding domain-containing protein</fullName>
    </recommendedName>
</protein>
<dbReference type="Pfam" id="PF13966">
    <property type="entry name" value="zf-RVT"/>
    <property type="match status" value="1"/>
</dbReference>
<gene>
    <name evidence="3" type="primary">LOC130467555</name>
</gene>